<accession>A0ABD1XTM0</accession>
<feature type="compositionally biased region" description="Basic and acidic residues" evidence="1">
    <location>
        <begin position="24"/>
        <end position="50"/>
    </location>
</feature>
<evidence type="ECO:0000313" key="2">
    <source>
        <dbReference type="EMBL" id="KAL2612304.1"/>
    </source>
</evidence>
<sequence>MEHRDNGKREKWDKREAVAFAETQRNDDNRSAKEAASEKKRNNERLQQEADKIVVNGVNSSERRKVRRRGESGRIMSALQGFGEHLQGARG</sequence>
<reference evidence="2 3" key="1">
    <citation type="submission" date="2024-09" db="EMBL/GenBank/DDBJ databases">
        <title>Chromosome-scale assembly of Riccia fluitans.</title>
        <authorList>
            <person name="Paukszto L."/>
            <person name="Sawicki J."/>
            <person name="Karawczyk K."/>
            <person name="Piernik-Szablinska J."/>
            <person name="Szczecinska M."/>
            <person name="Mazdziarz M."/>
        </authorList>
    </citation>
    <scope>NUCLEOTIDE SEQUENCE [LARGE SCALE GENOMIC DNA]</scope>
    <source>
        <strain evidence="2">Rf_01</strain>
        <tissue evidence="2">Aerial parts of the thallus</tissue>
    </source>
</reference>
<comment type="caution">
    <text evidence="2">The sequence shown here is derived from an EMBL/GenBank/DDBJ whole genome shotgun (WGS) entry which is preliminary data.</text>
</comment>
<evidence type="ECO:0008006" key="4">
    <source>
        <dbReference type="Google" id="ProtNLM"/>
    </source>
</evidence>
<name>A0ABD1XTM0_9MARC</name>
<protein>
    <recommendedName>
        <fullName evidence="4">Small EDRK-rich factor-like N-terminal domain-containing protein</fullName>
    </recommendedName>
</protein>
<keyword evidence="3" id="KW-1185">Reference proteome</keyword>
<gene>
    <name evidence="2" type="ORF">R1flu_023996</name>
</gene>
<evidence type="ECO:0000313" key="3">
    <source>
        <dbReference type="Proteomes" id="UP001605036"/>
    </source>
</evidence>
<feature type="region of interest" description="Disordered" evidence="1">
    <location>
        <begin position="1"/>
        <end position="50"/>
    </location>
</feature>
<feature type="compositionally biased region" description="Basic and acidic residues" evidence="1">
    <location>
        <begin position="1"/>
        <end position="17"/>
    </location>
</feature>
<organism evidence="2 3">
    <name type="scientific">Riccia fluitans</name>
    <dbReference type="NCBI Taxonomy" id="41844"/>
    <lineage>
        <taxon>Eukaryota</taxon>
        <taxon>Viridiplantae</taxon>
        <taxon>Streptophyta</taxon>
        <taxon>Embryophyta</taxon>
        <taxon>Marchantiophyta</taxon>
        <taxon>Marchantiopsida</taxon>
        <taxon>Marchantiidae</taxon>
        <taxon>Marchantiales</taxon>
        <taxon>Ricciaceae</taxon>
        <taxon>Riccia</taxon>
    </lineage>
</organism>
<dbReference type="AlphaFoldDB" id="A0ABD1XTM0"/>
<proteinExistence type="predicted"/>
<evidence type="ECO:0000256" key="1">
    <source>
        <dbReference type="SAM" id="MobiDB-lite"/>
    </source>
</evidence>
<dbReference type="Proteomes" id="UP001605036">
    <property type="component" value="Unassembled WGS sequence"/>
</dbReference>
<dbReference type="EMBL" id="JBHFFA010000007">
    <property type="protein sequence ID" value="KAL2612304.1"/>
    <property type="molecule type" value="Genomic_DNA"/>
</dbReference>